<protein>
    <submittedName>
        <fullName evidence="10">EscV/YscV/HrcV family type III secretion system export apparatus protein</fullName>
    </submittedName>
</protein>
<evidence type="ECO:0000256" key="4">
    <source>
        <dbReference type="ARBA" id="ARBA00022475"/>
    </source>
</evidence>
<dbReference type="GO" id="GO:0009306">
    <property type="term" value="P:protein secretion"/>
    <property type="evidence" value="ECO:0007669"/>
    <property type="project" value="InterPro"/>
</dbReference>
<dbReference type="Gene3D" id="3.40.50.12790">
    <property type="entry name" value="FHIPEP family, domain 4"/>
    <property type="match status" value="1"/>
</dbReference>
<dbReference type="AlphaFoldDB" id="A0A2R3QFL7"/>
<evidence type="ECO:0000256" key="1">
    <source>
        <dbReference type="ARBA" id="ARBA00004429"/>
    </source>
</evidence>
<keyword evidence="4" id="KW-1003">Cell membrane</keyword>
<feature type="transmembrane region" description="Helical" evidence="9">
    <location>
        <begin position="78"/>
        <end position="98"/>
    </location>
</feature>
<dbReference type="PANTHER" id="PTHR30161:SF2">
    <property type="entry name" value="INVASION PROTEIN INVA"/>
    <property type="match status" value="1"/>
</dbReference>
<reference evidence="10 11" key="1">
    <citation type="submission" date="2018-03" db="EMBL/GenBank/DDBJ databases">
        <title>Genome sequencing of Melaminivora sp.</title>
        <authorList>
            <person name="Kim S.-J."/>
            <person name="Heo J."/>
            <person name="Ahn J.-H."/>
            <person name="Kwon S.-W."/>
        </authorList>
    </citation>
    <scope>NUCLEOTIDE SEQUENCE [LARGE SCALE GENOMIC DNA]</scope>
    <source>
        <strain evidence="10 11">SC2-9</strain>
    </source>
</reference>
<evidence type="ECO:0000256" key="6">
    <source>
        <dbReference type="ARBA" id="ARBA00022692"/>
    </source>
</evidence>
<keyword evidence="3" id="KW-0813">Transport</keyword>
<evidence type="ECO:0000313" key="11">
    <source>
        <dbReference type="Proteomes" id="UP000237925"/>
    </source>
</evidence>
<evidence type="ECO:0000256" key="9">
    <source>
        <dbReference type="SAM" id="Phobius"/>
    </source>
</evidence>
<dbReference type="Proteomes" id="UP000237925">
    <property type="component" value="Chromosome"/>
</dbReference>
<dbReference type="PRINTS" id="PR00949">
    <property type="entry name" value="TYPE3IMAPROT"/>
</dbReference>
<accession>A0A2R3QFL7</accession>
<keyword evidence="8 9" id="KW-0472">Membrane</keyword>
<feature type="transmembrane region" description="Helical" evidence="9">
    <location>
        <begin position="286"/>
        <end position="304"/>
    </location>
</feature>
<feature type="transmembrane region" description="Helical" evidence="9">
    <location>
        <begin position="310"/>
        <end position="327"/>
    </location>
</feature>
<dbReference type="RefSeq" id="WP_106685003.1">
    <property type="nucleotide sequence ID" value="NZ_CP027667.1"/>
</dbReference>
<sequence>MTQTAFAPRLQRIVQVATSRNDLVLAFFLVAVIFMMILPLPTWLVDTLIGINMTISAILLMVAMYLPSPLAFSSFPSVLLVTTLFRLGISIATTRLILLQGDAGHIIFTFGNFVVGGNLIVGLVVFLILTIVQFVVITKGAERVAEVAARFSLDAMPGKQMSIDGDMRAGTIDMDEAKRRRNIVEKESQLYGAMDGAMKFVKGDAIAGLIIVAVNLLGGIVIGVMQRGMSAGDAMKTYSVLTIGDGLIAQIPALFIAICAGMIVTRVQTGDGPSNVGKDIGQQVLAQPRALLIAAAVALGMGLIPGMPLPVFLILATVVGTVGFVILRGTRRVVDAKTGQVTEVPAMQPAGEKPKKKTDEAADEFAPTVPLLMDVASGLQQAFDADVLNEELLKIRRALYYDLGVPFPGIQLRFNDALPAESYHLLLSEVPVSQGRLRPGWLLVRESEANLQALQIQYESGAKFLPHIPTLWVAAELRETLARAGIPFMDSSQVLTYHLAFVLKKYSADFIGIQETKFLLGAMEARFPDLVKESTRVLPIQKIAEILQRLVSEDISVRNLRAILESLIEWGQKEKDSVLLTEYVRSTLKRHISHKYSSGQNVLPAYLLAPAIEDTVRGAIRQTSAGSYLALDPQVSRRLVDNIKKTVGDLSASAQRPVLLTSMDIRRYLRKMIEQDLYDLPVLSYQELTQEINIQPLARVDL</sequence>
<evidence type="ECO:0000313" key="10">
    <source>
        <dbReference type="EMBL" id="AVO50552.1"/>
    </source>
</evidence>
<evidence type="ECO:0000256" key="3">
    <source>
        <dbReference type="ARBA" id="ARBA00022448"/>
    </source>
</evidence>
<dbReference type="InterPro" id="IPR001712">
    <property type="entry name" value="T3SS_FHIPEP"/>
</dbReference>
<name>A0A2R3QFL7_9BURK</name>
<evidence type="ECO:0000256" key="5">
    <source>
        <dbReference type="ARBA" id="ARBA00022519"/>
    </source>
</evidence>
<evidence type="ECO:0000256" key="7">
    <source>
        <dbReference type="ARBA" id="ARBA00022989"/>
    </source>
</evidence>
<organism evidence="10 11">
    <name type="scientific">Melaminivora suipulveris</name>
    <dbReference type="NCBI Taxonomy" id="2109913"/>
    <lineage>
        <taxon>Bacteria</taxon>
        <taxon>Pseudomonadati</taxon>
        <taxon>Pseudomonadota</taxon>
        <taxon>Betaproteobacteria</taxon>
        <taxon>Burkholderiales</taxon>
        <taxon>Comamonadaceae</taxon>
        <taxon>Melaminivora</taxon>
    </lineage>
</organism>
<dbReference type="GO" id="GO:0004519">
    <property type="term" value="F:endonuclease activity"/>
    <property type="evidence" value="ECO:0007669"/>
    <property type="project" value="InterPro"/>
</dbReference>
<dbReference type="InterPro" id="IPR020847">
    <property type="entry name" value="AP_endonuclease_F1_BS"/>
</dbReference>
<dbReference type="PANTHER" id="PTHR30161">
    <property type="entry name" value="FLAGELLAR EXPORT PROTEIN, MEMBRANE FLHA SUBUNIT-RELATED"/>
    <property type="match status" value="1"/>
</dbReference>
<dbReference type="Gene3D" id="3.40.30.60">
    <property type="entry name" value="FHIPEP family, domain 1"/>
    <property type="match status" value="1"/>
</dbReference>
<comment type="similarity">
    <text evidence="2">Belongs to the FHIPEP (flagella/HR/invasion proteins export pore) family.</text>
</comment>
<dbReference type="InterPro" id="IPR042196">
    <property type="entry name" value="FHIPEP_4"/>
</dbReference>
<dbReference type="Gene3D" id="1.10.8.540">
    <property type="entry name" value="FHIPEP family, domain 3"/>
    <property type="match status" value="1"/>
</dbReference>
<feature type="transmembrane region" description="Helical" evidence="9">
    <location>
        <begin position="47"/>
        <end position="66"/>
    </location>
</feature>
<comment type="subcellular location">
    <subcellularLocation>
        <location evidence="1">Cell inner membrane</location>
        <topology evidence="1">Multi-pass membrane protein</topology>
    </subcellularLocation>
</comment>
<dbReference type="PROSITE" id="PS00994">
    <property type="entry name" value="FHIPEP"/>
    <property type="match status" value="1"/>
</dbReference>
<dbReference type="InterPro" id="IPR006302">
    <property type="entry name" value="T3SS_HrcV"/>
</dbReference>
<dbReference type="OrthoDB" id="9759185at2"/>
<dbReference type="InterPro" id="IPR042194">
    <property type="entry name" value="FHIPEP_1"/>
</dbReference>
<dbReference type="InterPro" id="IPR042193">
    <property type="entry name" value="FHIPEP_3"/>
</dbReference>
<feature type="transmembrane region" description="Helical" evidence="9">
    <location>
        <begin position="246"/>
        <end position="265"/>
    </location>
</feature>
<dbReference type="Pfam" id="PF00771">
    <property type="entry name" value="FHIPEP"/>
    <property type="match status" value="1"/>
</dbReference>
<evidence type="ECO:0000256" key="2">
    <source>
        <dbReference type="ARBA" id="ARBA00008835"/>
    </source>
</evidence>
<feature type="transmembrane region" description="Helical" evidence="9">
    <location>
        <begin position="110"/>
        <end position="136"/>
    </location>
</feature>
<dbReference type="GO" id="GO:0006281">
    <property type="term" value="P:DNA repair"/>
    <property type="evidence" value="ECO:0007669"/>
    <property type="project" value="InterPro"/>
</dbReference>
<keyword evidence="6 9" id="KW-0812">Transmembrane</keyword>
<proteinExistence type="inferred from homology"/>
<keyword evidence="5" id="KW-0997">Cell inner membrane</keyword>
<dbReference type="GO" id="GO:0005886">
    <property type="term" value="C:plasma membrane"/>
    <property type="evidence" value="ECO:0007669"/>
    <property type="project" value="UniProtKB-SubCell"/>
</dbReference>
<evidence type="ECO:0000256" key="8">
    <source>
        <dbReference type="ARBA" id="ARBA00023136"/>
    </source>
</evidence>
<keyword evidence="11" id="KW-1185">Reference proteome</keyword>
<dbReference type="KEGG" id="mela:C6568_15920"/>
<dbReference type="EMBL" id="CP027667">
    <property type="protein sequence ID" value="AVO50552.1"/>
    <property type="molecule type" value="Genomic_DNA"/>
</dbReference>
<dbReference type="InterPro" id="IPR025505">
    <property type="entry name" value="FHIPEP_CS"/>
</dbReference>
<dbReference type="NCBIfam" id="TIGR01399">
    <property type="entry name" value="hrcV"/>
    <property type="match status" value="1"/>
</dbReference>
<keyword evidence="7 9" id="KW-1133">Transmembrane helix</keyword>
<dbReference type="PROSITE" id="PS00726">
    <property type="entry name" value="AP_NUCLEASE_F1_1"/>
    <property type="match status" value="1"/>
</dbReference>
<feature type="transmembrane region" description="Helical" evidence="9">
    <location>
        <begin position="21"/>
        <end position="41"/>
    </location>
</feature>
<feature type="transmembrane region" description="Helical" evidence="9">
    <location>
        <begin position="205"/>
        <end position="226"/>
    </location>
</feature>
<dbReference type="PIRSF" id="PIRSF005419">
    <property type="entry name" value="FlhA"/>
    <property type="match status" value="1"/>
</dbReference>
<dbReference type="GO" id="GO:0003677">
    <property type="term" value="F:DNA binding"/>
    <property type="evidence" value="ECO:0007669"/>
    <property type="project" value="InterPro"/>
</dbReference>
<gene>
    <name evidence="10" type="ORF">C6568_15920</name>
</gene>